<evidence type="ECO:0000313" key="7">
    <source>
        <dbReference type="Proteomes" id="UP001519460"/>
    </source>
</evidence>
<dbReference type="EMBL" id="JACVVK020000537">
    <property type="protein sequence ID" value="KAK7467834.1"/>
    <property type="molecule type" value="Genomic_DNA"/>
</dbReference>
<dbReference type="InterPro" id="IPR002401">
    <property type="entry name" value="Cyt_P450_E_grp-I"/>
</dbReference>
<dbReference type="PRINTS" id="PR00385">
    <property type="entry name" value="P450"/>
</dbReference>
<evidence type="ECO:0000256" key="4">
    <source>
        <dbReference type="PIRSR" id="PIRSR602401-1"/>
    </source>
</evidence>
<dbReference type="PANTHER" id="PTHR24300">
    <property type="entry name" value="CYTOCHROME P450 508A4-RELATED"/>
    <property type="match status" value="1"/>
</dbReference>
<reference evidence="6 7" key="1">
    <citation type="journal article" date="2023" name="Sci. Data">
        <title>Genome assembly of the Korean intertidal mud-creeper Batillaria attramentaria.</title>
        <authorList>
            <person name="Patra A.K."/>
            <person name="Ho P.T."/>
            <person name="Jun S."/>
            <person name="Lee S.J."/>
            <person name="Kim Y."/>
            <person name="Won Y.J."/>
        </authorList>
    </citation>
    <scope>NUCLEOTIDE SEQUENCE [LARGE SCALE GENOMIC DNA]</scope>
    <source>
        <strain evidence="6">Wonlab-2016</strain>
    </source>
</reference>
<dbReference type="PANTHER" id="PTHR24300:SF375">
    <property type="entry name" value="CYTOCHROME P450 FAMILY"/>
    <property type="match status" value="1"/>
</dbReference>
<dbReference type="PROSITE" id="PS00086">
    <property type="entry name" value="CYTOCHROME_P450"/>
    <property type="match status" value="1"/>
</dbReference>
<dbReference type="InterPro" id="IPR017972">
    <property type="entry name" value="Cyt_P450_CS"/>
</dbReference>
<evidence type="ECO:0000256" key="1">
    <source>
        <dbReference type="ARBA" id="ARBA00010617"/>
    </source>
</evidence>
<dbReference type="GO" id="GO:0046872">
    <property type="term" value="F:metal ion binding"/>
    <property type="evidence" value="ECO:0007669"/>
    <property type="project" value="UniProtKB-KW"/>
</dbReference>
<name>A0ABD0JAD9_9CAEN</name>
<dbReference type="SUPFAM" id="SSF48264">
    <property type="entry name" value="Cytochrome P450"/>
    <property type="match status" value="1"/>
</dbReference>
<dbReference type="Gene3D" id="1.10.630.10">
    <property type="entry name" value="Cytochrome P450"/>
    <property type="match status" value="1"/>
</dbReference>
<keyword evidence="3 4" id="KW-0408">Iron</keyword>
<comment type="caution">
    <text evidence="6">The sequence shown here is derived from an EMBL/GenBank/DDBJ whole genome shotgun (WGS) entry which is preliminary data.</text>
</comment>
<dbReference type="PRINTS" id="PR00463">
    <property type="entry name" value="EP450I"/>
</dbReference>
<comment type="cofactor">
    <cofactor evidence="4">
        <name>heme</name>
        <dbReference type="ChEBI" id="CHEBI:30413"/>
    </cofactor>
</comment>
<proteinExistence type="inferred from homology"/>
<protein>
    <recommendedName>
        <fullName evidence="8">Cytochrome P450</fullName>
    </recommendedName>
</protein>
<dbReference type="InterPro" id="IPR050182">
    <property type="entry name" value="Cytochrome_P450_fam2"/>
</dbReference>
<sequence>MIICRKCMTSTGFSALCRRQASRIPNKPRGVVDAFLDEQSKKENEWLTDDHIRALILNIVTGAYLGPLQDVRSLFLFLAHHPEVVRKIQREIDENIGERLPESKDRSSLPHAEATVMEILRLASNLSIPHQTNGDVNLDGFVVPKGCKVYSATFMFHHDPEVWGDPDAFRPQRFIDDTGRLVPSSHPLRQHYLPFGAGRRLCPGDNLTRVYMFLFVTTLLQKFDILPPVEHELLPLRIDSWEDKLSFEVKPHHLIFRKRK</sequence>
<dbReference type="InterPro" id="IPR001128">
    <property type="entry name" value="Cyt_P450"/>
</dbReference>
<keyword evidence="2 4" id="KW-0479">Metal-binding</keyword>
<evidence type="ECO:0000256" key="3">
    <source>
        <dbReference type="ARBA" id="ARBA00023004"/>
    </source>
</evidence>
<gene>
    <name evidence="6" type="ORF">BaRGS_00036940</name>
</gene>
<dbReference type="Pfam" id="PF00067">
    <property type="entry name" value="p450"/>
    <property type="match status" value="1"/>
</dbReference>
<organism evidence="6 7">
    <name type="scientific">Batillaria attramentaria</name>
    <dbReference type="NCBI Taxonomy" id="370345"/>
    <lineage>
        <taxon>Eukaryota</taxon>
        <taxon>Metazoa</taxon>
        <taxon>Spiralia</taxon>
        <taxon>Lophotrochozoa</taxon>
        <taxon>Mollusca</taxon>
        <taxon>Gastropoda</taxon>
        <taxon>Caenogastropoda</taxon>
        <taxon>Sorbeoconcha</taxon>
        <taxon>Cerithioidea</taxon>
        <taxon>Batillariidae</taxon>
        <taxon>Batillaria</taxon>
    </lineage>
</organism>
<dbReference type="GO" id="GO:0004497">
    <property type="term" value="F:monooxygenase activity"/>
    <property type="evidence" value="ECO:0007669"/>
    <property type="project" value="UniProtKB-KW"/>
</dbReference>
<keyword evidence="4 5" id="KW-0349">Heme</keyword>
<dbReference type="AlphaFoldDB" id="A0ABD0JAD9"/>
<dbReference type="Proteomes" id="UP001519460">
    <property type="component" value="Unassembled WGS sequence"/>
</dbReference>
<evidence type="ECO:0000313" key="6">
    <source>
        <dbReference type="EMBL" id="KAK7467834.1"/>
    </source>
</evidence>
<evidence type="ECO:0008006" key="8">
    <source>
        <dbReference type="Google" id="ProtNLM"/>
    </source>
</evidence>
<keyword evidence="7" id="KW-1185">Reference proteome</keyword>
<dbReference type="InterPro" id="IPR036396">
    <property type="entry name" value="Cyt_P450_sf"/>
</dbReference>
<accession>A0ABD0JAD9</accession>
<evidence type="ECO:0000256" key="5">
    <source>
        <dbReference type="RuleBase" id="RU000461"/>
    </source>
</evidence>
<keyword evidence="5" id="KW-0503">Monooxygenase</keyword>
<comment type="similarity">
    <text evidence="1 5">Belongs to the cytochrome P450 family.</text>
</comment>
<keyword evidence="5" id="KW-0560">Oxidoreductase</keyword>
<evidence type="ECO:0000256" key="2">
    <source>
        <dbReference type="ARBA" id="ARBA00022723"/>
    </source>
</evidence>
<feature type="binding site" description="axial binding residue" evidence="4">
    <location>
        <position position="202"/>
    </location>
    <ligand>
        <name>heme</name>
        <dbReference type="ChEBI" id="CHEBI:30413"/>
    </ligand>
    <ligandPart>
        <name>Fe</name>
        <dbReference type="ChEBI" id="CHEBI:18248"/>
    </ligandPart>
</feature>